<dbReference type="EMBL" id="LTBC01000029">
    <property type="protein sequence ID" value="KYH30573.1"/>
    <property type="molecule type" value="Genomic_DNA"/>
</dbReference>
<dbReference type="OrthoDB" id="1551455at2"/>
<sequence>MTHKETHKEQILKTLSQTAVPVCDDCLAKLTGISPRQTVYQNCSNLANKRLIMRGHGECAFCAKKKIVSWTEKGMENCSSTLAPANITQIKSSFEEEKASKNTFPWYWEGNVQSKVVAYLAGRGYFIRSVTDTASRAQGKDIVAVTPEGKELWVSVKGFPENNSYTQARHYFAEAVFDVVLYRSENPEVELALALPHGFSTYERLALRISWLRKTLPLKVYWVDESGDIRAE</sequence>
<dbReference type="RefSeq" id="WP_062286174.1">
    <property type="nucleotide sequence ID" value="NZ_LTBC01000029.1"/>
</dbReference>
<organism evidence="1 2">
    <name type="scientific">Moorella mulderi DSM 14980</name>
    <dbReference type="NCBI Taxonomy" id="1122241"/>
    <lineage>
        <taxon>Bacteria</taxon>
        <taxon>Bacillati</taxon>
        <taxon>Bacillota</taxon>
        <taxon>Clostridia</taxon>
        <taxon>Neomoorellales</taxon>
        <taxon>Neomoorellaceae</taxon>
        <taxon>Neomoorella</taxon>
    </lineage>
</organism>
<evidence type="ECO:0008006" key="3">
    <source>
        <dbReference type="Google" id="ProtNLM"/>
    </source>
</evidence>
<gene>
    <name evidence="1" type="ORF">MOMUL_30330</name>
</gene>
<reference evidence="1 2" key="1">
    <citation type="submission" date="2016-02" db="EMBL/GenBank/DDBJ databases">
        <title>Genome sequence of Moorella mulderi DSM 14980.</title>
        <authorList>
            <person name="Poehlein A."/>
            <person name="Daniel R."/>
        </authorList>
    </citation>
    <scope>NUCLEOTIDE SEQUENCE [LARGE SCALE GENOMIC DNA]</scope>
    <source>
        <strain evidence="1 2">DSM 14980</strain>
    </source>
</reference>
<dbReference type="AlphaFoldDB" id="A0A151ASM0"/>
<proteinExistence type="predicted"/>
<comment type="caution">
    <text evidence="1">The sequence shown here is derived from an EMBL/GenBank/DDBJ whole genome shotgun (WGS) entry which is preliminary data.</text>
</comment>
<evidence type="ECO:0000313" key="2">
    <source>
        <dbReference type="Proteomes" id="UP000075670"/>
    </source>
</evidence>
<protein>
    <recommendedName>
        <fullName evidence="3">Protein NO VEIN C-terminal domain-containing protein</fullName>
    </recommendedName>
</protein>
<dbReference type="PATRIC" id="fig|1122241.3.peg.3237"/>
<keyword evidence="2" id="KW-1185">Reference proteome</keyword>
<dbReference type="Proteomes" id="UP000075670">
    <property type="component" value="Unassembled WGS sequence"/>
</dbReference>
<name>A0A151ASM0_9FIRM</name>
<evidence type="ECO:0000313" key="1">
    <source>
        <dbReference type="EMBL" id="KYH30573.1"/>
    </source>
</evidence>
<accession>A0A151ASM0</accession>